<evidence type="ECO:0000256" key="5">
    <source>
        <dbReference type="ARBA" id="ARBA00023015"/>
    </source>
</evidence>
<evidence type="ECO:0000256" key="1">
    <source>
        <dbReference type="ARBA" id="ARBA00008798"/>
    </source>
</evidence>
<organism evidence="13 14">
    <name type="scientific">Insolitispirillum peregrinum</name>
    <dbReference type="NCBI Taxonomy" id="80876"/>
    <lineage>
        <taxon>Bacteria</taxon>
        <taxon>Pseudomonadati</taxon>
        <taxon>Pseudomonadota</taxon>
        <taxon>Alphaproteobacteria</taxon>
        <taxon>Rhodospirillales</taxon>
        <taxon>Novispirillaceae</taxon>
        <taxon>Insolitispirillum</taxon>
    </lineage>
</organism>
<evidence type="ECO:0000256" key="6">
    <source>
        <dbReference type="ARBA" id="ARBA00023082"/>
    </source>
</evidence>
<evidence type="ECO:0000256" key="9">
    <source>
        <dbReference type="PIRNR" id="PIRNR000774"/>
    </source>
</evidence>
<evidence type="ECO:0000256" key="2">
    <source>
        <dbReference type="ARBA" id="ARBA00022478"/>
    </source>
</evidence>
<dbReference type="Gene3D" id="1.10.10.60">
    <property type="entry name" value="Homeodomain-like"/>
    <property type="match status" value="1"/>
</dbReference>
<keyword evidence="2 9" id="KW-0240">DNA-directed RNA polymerase</keyword>
<dbReference type="PIRSF" id="PIRSF000774">
    <property type="entry name" value="RpoN"/>
    <property type="match status" value="1"/>
</dbReference>
<dbReference type="EMBL" id="FTOA01000002">
    <property type="protein sequence ID" value="SIS55413.1"/>
    <property type="molecule type" value="Genomic_DNA"/>
</dbReference>
<dbReference type="RefSeq" id="WP_076399409.1">
    <property type="nucleotide sequence ID" value="NZ_FTOA01000002.1"/>
</dbReference>
<dbReference type="GO" id="GO:0006352">
    <property type="term" value="P:DNA-templated transcription initiation"/>
    <property type="evidence" value="ECO:0007669"/>
    <property type="project" value="InterPro"/>
</dbReference>
<accession>A0A1N7K1E4</accession>
<dbReference type="Pfam" id="PF04552">
    <property type="entry name" value="Sigma54_DBD"/>
    <property type="match status" value="1"/>
</dbReference>
<dbReference type="InterPro" id="IPR007634">
    <property type="entry name" value="RNA_pol_sigma_54_DNA-bd"/>
</dbReference>
<dbReference type="InterPro" id="IPR000394">
    <property type="entry name" value="RNA_pol_sigma_54"/>
</dbReference>
<dbReference type="Proteomes" id="UP000185678">
    <property type="component" value="Unassembled WGS sequence"/>
</dbReference>
<keyword evidence="4 9" id="KW-0548">Nucleotidyltransferase</keyword>
<evidence type="ECO:0000259" key="12">
    <source>
        <dbReference type="Pfam" id="PF04963"/>
    </source>
</evidence>
<evidence type="ECO:0000256" key="4">
    <source>
        <dbReference type="ARBA" id="ARBA00022695"/>
    </source>
</evidence>
<dbReference type="GO" id="GO:0000428">
    <property type="term" value="C:DNA-directed RNA polymerase complex"/>
    <property type="evidence" value="ECO:0007669"/>
    <property type="project" value="UniProtKB-KW"/>
</dbReference>
<comment type="function">
    <text evidence="9">Sigma factors are initiation factors that promote the attachment of RNA polymerase to specific initiation sites and are then released.</text>
</comment>
<dbReference type="Gene3D" id="1.10.10.1330">
    <property type="entry name" value="RNA polymerase sigma-54 factor, core-binding domain"/>
    <property type="match status" value="1"/>
</dbReference>
<dbReference type="PROSITE" id="PS50044">
    <property type="entry name" value="SIGMA54_3"/>
    <property type="match status" value="1"/>
</dbReference>
<proteinExistence type="inferred from homology"/>
<reference evidence="13 14" key="1">
    <citation type="submission" date="2017-01" db="EMBL/GenBank/DDBJ databases">
        <authorList>
            <person name="Mah S.A."/>
            <person name="Swanson W.J."/>
            <person name="Moy G.W."/>
            <person name="Vacquier V.D."/>
        </authorList>
    </citation>
    <scope>NUCLEOTIDE SEQUENCE [LARGE SCALE GENOMIC DNA]</scope>
    <source>
        <strain evidence="13 14">DSM 11589</strain>
    </source>
</reference>
<dbReference type="STRING" id="80876.SAMN05421779_102563"/>
<evidence type="ECO:0000256" key="8">
    <source>
        <dbReference type="ARBA" id="ARBA00023163"/>
    </source>
</evidence>
<protein>
    <recommendedName>
        <fullName evidence="9">RNA polymerase sigma-54 factor</fullName>
    </recommendedName>
</protein>
<dbReference type="PRINTS" id="PR00045">
    <property type="entry name" value="SIGMA54FCT"/>
</dbReference>
<sequence>MAMQPRLDLRQTQSLVMTPQLQQAIKLLQLSNIELSAYVEQELERNPLLERSENGPDVAPVESLPEVRRDADSLLFDSPDGSRAEAPLDIEVNNSFDEGSPMEGPSYDPDDLTAWQRNDSGGGGFDSDDRSFEETLAEQTSLRDHLLSQMGVDLAAPAERMIGLALIDSLDDAGYLRADLAELADGLGTTPDHVERVLVKLQRFDPAGLFARSLQECLALQLKDRNRYDPAMEALLANLDMVARRDFTGLLKVCGVDNEDLQEMIAELRTLDPKPAQQFDGQSAQPVTPDVLMRVNPEGGWIVELNPETLPRVLVNNRYYAKVSRSARSKDDKAFINENFQTASWLVKSLDQRATTILKVSSELVRQQHGFFERGIQGLRPLILRDIAAAIEMHESTVSRVTSNKYIATPRGIFELKYFFTQAIAGADGADAHSAEAVRHRIKSLIDAEPPAKILSDDAIVDILKKDGIDIARRTVAKYREGMKIPSSVQRRREKSLMR</sequence>
<evidence type="ECO:0000313" key="13">
    <source>
        <dbReference type="EMBL" id="SIS55413.1"/>
    </source>
</evidence>
<feature type="domain" description="RNA polymerase sigma factor 54 core-binding" evidence="12">
    <location>
        <begin position="132"/>
        <end position="319"/>
    </location>
</feature>
<dbReference type="PANTHER" id="PTHR32248:SF4">
    <property type="entry name" value="RNA POLYMERASE SIGMA-54 FACTOR"/>
    <property type="match status" value="1"/>
</dbReference>
<keyword evidence="5 9" id="KW-0805">Transcription regulation</keyword>
<dbReference type="GO" id="GO:0001216">
    <property type="term" value="F:DNA-binding transcription activator activity"/>
    <property type="evidence" value="ECO:0007669"/>
    <property type="project" value="InterPro"/>
</dbReference>
<dbReference type="PROSITE" id="PS00717">
    <property type="entry name" value="SIGMA54_1"/>
    <property type="match status" value="1"/>
</dbReference>
<feature type="domain" description="RNA polymerase sigma factor 54 DNA-binding" evidence="11">
    <location>
        <begin position="334"/>
        <end position="493"/>
    </location>
</feature>
<comment type="similarity">
    <text evidence="1 9">Belongs to the sigma-54 factor family.</text>
</comment>
<evidence type="ECO:0000256" key="7">
    <source>
        <dbReference type="ARBA" id="ARBA00023125"/>
    </source>
</evidence>
<dbReference type="NCBIfam" id="TIGR02395">
    <property type="entry name" value="rpoN_sigma"/>
    <property type="match status" value="1"/>
</dbReference>
<keyword evidence="6 9" id="KW-0731">Sigma factor</keyword>
<dbReference type="PROSITE" id="PS00718">
    <property type="entry name" value="SIGMA54_2"/>
    <property type="match status" value="1"/>
</dbReference>
<evidence type="ECO:0000256" key="10">
    <source>
        <dbReference type="SAM" id="MobiDB-lite"/>
    </source>
</evidence>
<dbReference type="GO" id="GO:0016987">
    <property type="term" value="F:sigma factor activity"/>
    <property type="evidence" value="ECO:0007669"/>
    <property type="project" value="UniProtKB-KW"/>
</dbReference>
<dbReference type="NCBIfam" id="NF009118">
    <property type="entry name" value="PRK12469.1"/>
    <property type="match status" value="1"/>
</dbReference>
<keyword evidence="7 9" id="KW-0238">DNA-binding</keyword>
<dbReference type="GO" id="GO:0016779">
    <property type="term" value="F:nucleotidyltransferase activity"/>
    <property type="evidence" value="ECO:0007669"/>
    <property type="project" value="UniProtKB-KW"/>
</dbReference>
<evidence type="ECO:0000313" key="14">
    <source>
        <dbReference type="Proteomes" id="UP000185678"/>
    </source>
</evidence>
<dbReference type="OrthoDB" id="9814402at2"/>
<dbReference type="InterPro" id="IPR038709">
    <property type="entry name" value="RpoN_core-bd_sf"/>
</dbReference>
<dbReference type="Pfam" id="PF00309">
    <property type="entry name" value="Sigma54_AID"/>
    <property type="match status" value="1"/>
</dbReference>
<gene>
    <name evidence="13" type="ORF">SAMN05421779_102563</name>
</gene>
<evidence type="ECO:0000259" key="11">
    <source>
        <dbReference type="Pfam" id="PF04552"/>
    </source>
</evidence>
<dbReference type="AlphaFoldDB" id="A0A1N7K1E4"/>
<keyword evidence="14" id="KW-1185">Reference proteome</keyword>
<keyword evidence="8 9" id="KW-0804">Transcription</keyword>
<name>A0A1N7K1E4_9PROT</name>
<dbReference type="PANTHER" id="PTHR32248">
    <property type="entry name" value="RNA POLYMERASE SIGMA-54 FACTOR"/>
    <property type="match status" value="1"/>
</dbReference>
<dbReference type="NCBIfam" id="NF004596">
    <property type="entry name" value="PRK05932.1-3"/>
    <property type="match status" value="1"/>
</dbReference>
<dbReference type="Pfam" id="PF04963">
    <property type="entry name" value="Sigma54_CBD"/>
    <property type="match status" value="1"/>
</dbReference>
<dbReference type="InterPro" id="IPR007046">
    <property type="entry name" value="RNA_pol_sigma_54_core-bd"/>
</dbReference>
<feature type="region of interest" description="Disordered" evidence="10">
    <location>
        <begin position="73"/>
        <end position="130"/>
    </location>
</feature>
<keyword evidence="3 9" id="KW-0808">Transferase</keyword>
<evidence type="ECO:0000256" key="3">
    <source>
        <dbReference type="ARBA" id="ARBA00022679"/>
    </source>
</evidence>
<dbReference type="GO" id="GO:0003677">
    <property type="term" value="F:DNA binding"/>
    <property type="evidence" value="ECO:0007669"/>
    <property type="project" value="UniProtKB-KW"/>
</dbReference>